<feature type="compositionally biased region" description="Low complexity" evidence="1">
    <location>
        <begin position="417"/>
        <end position="447"/>
    </location>
</feature>
<keyword evidence="2" id="KW-0614">Plasmid</keyword>
<geneLocation type="plasmid" evidence="2 3">
    <name>pSCL4</name>
</geneLocation>
<feature type="compositionally biased region" description="Pro residues" evidence="1">
    <location>
        <begin position="488"/>
        <end position="498"/>
    </location>
</feature>
<feature type="region of interest" description="Disordered" evidence="1">
    <location>
        <begin position="1"/>
        <end position="117"/>
    </location>
</feature>
<organism evidence="2 3">
    <name type="scientific">Streptomyces clavuligerus</name>
    <dbReference type="NCBI Taxonomy" id="1901"/>
    <lineage>
        <taxon>Bacteria</taxon>
        <taxon>Bacillati</taxon>
        <taxon>Actinomycetota</taxon>
        <taxon>Actinomycetes</taxon>
        <taxon>Kitasatosporales</taxon>
        <taxon>Streptomycetaceae</taxon>
        <taxon>Streptomyces</taxon>
    </lineage>
</organism>
<evidence type="ECO:0000256" key="1">
    <source>
        <dbReference type="SAM" id="MobiDB-lite"/>
    </source>
</evidence>
<evidence type="ECO:0000313" key="2">
    <source>
        <dbReference type="EMBL" id="EFG04681.2"/>
    </source>
</evidence>
<feature type="compositionally biased region" description="Low complexity" evidence="1">
    <location>
        <begin position="580"/>
        <end position="619"/>
    </location>
</feature>
<feature type="compositionally biased region" description="Pro residues" evidence="1">
    <location>
        <begin position="68"/>
        <end position="86"/>
    </location>
</feature>
<feature type="compositionally biased region" description="Pro residues" evidence="1">
    <location>
        <begin position="620"/>
        <end position="632"/>
    </location>
</feature>
<sequence>MSPGAGRGPGAGVRARWTAGASADDDSVRGDALTGAEAATGFRGTGSAPRTPRTPRPCPVDVRAPSAGRPPGPSIRPGPGTGPLPPGTERCTSCLLPSRGSGTEPPSMGAPVAARPSVRTARVRCAGATGLLMPGSAPMPVAPPPSERARGRAGAGALLAGVRCTAGRGACGVVGVADGVLALGARPGAESVTGLSTVGSLPARVRVGASSFTAGARCTAGPRLSGVVAGTGAGDGAPIWGVRLEAESVTGLSTVCAPPVLAVAAVSFMAGVRCTAGWGVCGVADGVPALGVRLEAGLVPGLSTVCSRPVVVGAVSFTVGVRCTAGWGVSGVVGVPGAVDGVLALGVRLEAESVPRLTTVCSRPVLVRVAGVRCTAGRGACGVAGGPEAGDGAPPPGVWPDAESVPGPTTVRPPPEASAASAAFTAVGRAPASASVPAPVPVRSDPAGEPDRPGPAVRPPPSGVERCTGVVASAPGVGTDGRGAAGTRPPPSRPPPPRASRASRGGAEPPERVDRPGSPTVARRPVVTSSPPGPDGLSAVDAADRRCTASTGPGPGPVPVPTASAALVPRTVPDCGVPDSGASGRSGTTRGRSGPPAAGPPGTARGESGARGASGVRGPSRPPGASDPPPPRRATGSR</sequence>
<feature type="compositionally biased region" description="Gly residues" evidence="1">
    <location>
        <begin position="1"/>
        <end position="11"/>
    </location>
</feature>
<feature type="region of interest" description="Disordered" evidence="1">
    <location>
        <begin position="129"/>
        <end position="149"/>
    </location>
</feature>
<dbReference type="Proteomes" id="UP000002357">
    <property type="component" value="Plasmid pSCL4"/>
</dbReference>
<proteinExistence type="predicted"/>
<dbReference type="AlphaFoldDB" id="D5SL88"/>
<keyword evidence="3" id="KW-1185">Reference proteome</keyword>
<reference evidence="2" key="1">
    <citation type="journal article" date="2010" name="Genome Biol. Evol.">
        <title>The sequence of a 1.8-mb bacterial linear plasmid reveals a rich evolutionary reservoir of secondary metabolic pathways.</title>
        <authorList>
            <person name="Medema M.H."/>
            <person name="Trefzer A."/>
            <person name="Kovalchuk A."/>
            <person name="van den Berg M."/>
            <person name="Mueller U."/>
            <person name="Heijne W."/>
            <person name="Wu L."/>
            <person name="Alam M.T."/>
            <person name="Ronning C.M."/>
            <person name="Nierman W.C."/>
            <person name="Bovenberg R.A.L."/>
            <person name="Breitling R."/>
            <person name="Takano E."/>
        </authorList>
    </citation>
    <scope>NUCLEOTIDE SEQUENCE [LARGE SCALE GENOMIC DNA]</scope>
    <source>
        <strain evidence="2">ATCC 27064</strain>
        <plasmid evidence="2">pSCL4</plasmid>
    </source>
</reference>
<name>D5SL88_STRCL</name>
<protein>
    <submittedName>
        <fullName evidence="2">Uncharacterized protein</fullName>
    </submittedName>
</protein>
<dbReference type="EMBL" id="CM000914">
    <property type="protein sequence ID" value="EFG04681.2"/>
    <property type="molecule type" value="Genomic_DNA"/>
</dbReference>
<gene>
    <name evidence="2" type="ORF">SCLAV_p1195</name>
</gene>
<feature type="region of interest" description="Disordered" evidence="1">
    <location>
        <begin position="386"/>
        <end position="638"/>
    </location>
</feature>
<accession>D5SL88</accession>
<evidence type="ECO:0000313" key="3">
    <source>
        <dbReference type="Proteomes" id="UP000002357"/>
    </source>
</evidence>